<organism evidence="3 4">
    <name type="scientific">Arctia plantaginis</name>
    <name type="common">Wood tiger moth</name>
    <name type="synonym">Phalaena plantaginis</name>
    <dbReference type="NCBI Taxonomy" id="874455"/>
    <lineage>
        <taxon>Eukaryota</taxon>
        <taxon>Metazoa</taxon>
        <taxon>Ecdysozoa</taxon>
        <taxon>Arthropoda</taxon>
        <taxon>Hexapoda</taxon>
        <taxon>Insecta</taxon>
        <taxon>Pterygota</taxon>
        <taxon>Neoptera</taxon>
        <taxon>Endopterygota</taxon>
        <taxon>Lepidoptera</taxon>
        <taxon>Glossata</taxon>
        <taxon>Ditrysia</taxon>
        <taxon>Noctuoidea</taxon>
        <taxon>Erebidae</taxon>
        <taxon>Arctiinae</taxon>
        <taxon>Arctia</taxon>
    </lineage>
</organism>
<dbReference type="Proteomes" id="UP000494106">
    <property type="component" value="Unassembled WGS sequence"/>
</dbReference>
<dbReference type="AlphaFoldDB" id="A0A8S1BF44"/>
<evidence type="ECO:0000313" key="2">
    <source>
        <dbReference type="EMBL" id="CAB3239550.1"/>
    </source>
</evidence>
<dbReference type="OrthoDB" id="7457990at2759"/>
<dbReference type="EMBL" id="CADEBC010000790">
    <property type="protein sequence ID" value="CAB3260791.1"/>
    <property type="molecule type" value="Genomic_DNA"/>
</dbReference>
<feature type="region of interest" description="Disordered" evidence="1">
    <location>
        <begin position="52"/>
        <end position="112"/>
    </location>
</feature>
<gene>
    <name evidence="3" type="ORF">APLA_LOCUS17541</name>
    <name evidence="2" type="ORF">APLA_LOCUS8761</name>
</gene>
<comment type="caution">
    <text evidence="3">The sequence shown here is derived from an EMBL/GenBank/DDBJ whole genome shotgun (WGS) entry which is preliminary data.</text>
</comment>
<evidence type="ECO:0000313" key="4">
    <source>
        <dbReference type="Proteomes" id="UP000494106"/>
    </source>
</evidence>
<protein>
    <submittedName>
        <fullName evidence="3">Uncharacterized protein</fullName>
    </submittedName>
</protein>
<name>A0A8S1BF44_ARCPL</name>
<accession>A0A8S1BF44</accession>
<keyword evidence="4" id="KW-1185">Reference proteome</keyword>
<dbReference type="EMBL" id="CADEBD010000308">
    <property type="protein sequence ID" value="CAB3239550.1"/>
    <property type="molecule type" value="Genomic_DNA"/>
</dbReference>
<proteinExistence type="predicted"/>
<evidence type="ECO:0000313" key="3">
    <source>
        <dbReference type="EMBL" id="CAB3260791.1"/>
    </source>
</evidence>
<dbReference type="Proteomes" id="UP000494256">
    <property type="component" value="Unassembled WGS sequence"/>
</dbReference>
<evidence type="ECO:0000313" key="5">
    <source>
        <dbReference type="Proteomes" id="UP000494256"/>
    </source>
</evidence>
<sequence length="128" mass="14207">MAPRETPKSTTKVQRTVKDIATKIKASPIGAIKKTILTKKTVEKTPLKIKNANPEVRLTRQRTSTVPTVATPKPKENKSVPLPESVTKSAKKASTWKRRPKPAHSGVPIPEKMKKLMEKQFLDSGFVL</sequence>
<evidence type="ECO:0000256" key="1">
    <source>
        <dbReference type="SAM" id="MobiDB-lite"/>
    </source>
</evidence>
<reference evidence="4 5" key="1">
    <citation type="submission" date="2020-04" db="EMBL/GenBank/DDBJ databases">
        <authorList>
            <person name="Wallbank WR R."/>
            <person name="Pardo Diaz C."/>
            <person name="Kozak K."/>
            <person name="Martin S."/>
            <person name="Jiggins C."/>
            <person name="Moest M."/>
            <person name="Warren A I."/>
            <person name="Byers J.R.P. K."/>
            <person name="Montejo-Kovacevich G."/>
            <person name="Yen C E."/>
        </authorList>
    </citation>
    <scope>NUCLEOTIDE SEQUENCE [LARGE SCALE GENOMIC DNA]</scope>
</reference>
<feature type="compositionally biased region" description="Basic residues" evidence="1">
    <location>
        <begin position="89"/>
        <end position="102"/>
    </location>
</feature>